<dbReference type="RefSeq" id="WP_013044399.1">
    <property type="nucleotide sequence ID" value="NC_014008.1"/>
</dbReference>
<dbReference type="STRING" id="583355.Caka_2662"/>
<keyword evidence="1" id="KW-1133">Transmembrane helix</keyword>
<evidence type="ECO:0000313" key="2">
    <source>
        <dbReference type="EMBL" id="ADE55677.1"/>
    </source>
</evidence>
<feature type="transmembrane region" description="Helical" evidence="1">
    <location>
        <begin position="71"/>
        <end position="92"/>
    </location>
</feature>
<name>D5EPU4_CORAD</name>
<dbReference type="AlphaFoldDB" id="D5EPU4"/>
<sequence>MYEPTRPNLTEHKLWLRRLIERFFPPLSRQDRLELVNNLSEGSRWNLNFAMMLSCSVIIAGLGLLQNSPAVIIGAMLVAPLMTPLIGTGLSLVQGNFGLLFTAVRSMGYGTVISLILGVILQILTPGSEPTMEIANRGEPNLLDLAIAFFAGVAAGYALAKPKLSGALPGVAISVALVPPLAASGLALGAGDWFISLGSLLLCLVNMVAIVLGSASIFWLHHINLNDTNRTKRQSLIMRRIVIGLGMALILFTAPLTFYMVGQLKQGVAKPDALAIPEELWYKLYSEMDNHTGIDFLTATRASSHRPQDVNVVITTDRPVPGALIAQLDTLINTEMGRGFKVKFVVIQQGTVTELPESKQPALEAERTVIN</sequence>
<protein>
    <recommendedName>
        <fullName evidence="4">TIGR00341 family protein</fullName>
    </recommendedName>
</protein>
<reference evidence="2 3" key="1">
    <citation type="journal article" date="2010" name="Stand. Genomic Sci.">
        <title>Complete genome sequence of Coraliomargarita akajimensis type strain (04OKA010-24).</title>
        <authorList>
            <person name="Mavromatis K."/>
            <person name="Abt B."/>
            <person name="Brambilla E."/>
            <person name="Lapidus A."/>
            <person name="Copeland A."/>
            <person name="Deshpande S."/>
            <person name="Nolan M."/>
            <person name="Lucas S."/>
            <person name="Tice H."/>
            <person name="Cheng J.F."/>
            <person name="Han C."/>
            <person name="Detter J.C."/>
            <person name="Woyke T."/>
            <person name="Goodwin L."/>
            <person name="Pitluck S."/>
            <person name="Held B."/>
            <person name="Brettin T."/>
            <person name="Tapia R."/>
            <person name="Ivanova N."/>
            <person name="Mikhailova N."/>
            <person name="Pati A."/>
            <person name="Liolios K."/>
            <person name="Chen A."/>
            <person name="Palaniappan K."/>
            <person name="Land M."/>
            <person name="Hauser L."/>
            <person name="Chang Y.J."/>
            <person name="Jeffries C.D."/>
            <person name="Rohde M."/>
            <person name="Goker M."/>
            <person name="Bristow J."/>
            <person name="Eisen J.A."/>
            <person name="Markowitz V."/>
            <person name="Hugenholtz P."/>
            <person name="Klenk H.P."/>
            <person name="Kyrpides N.C."/>
        </authorList>
    </citation>
    <scope>NUCLEOTIDE SEQUENCE [LARGE SCALE GENOMIC DNA]</scope>
    <source>
        <strain evidence="3">DSM 45221 / IAM 15411 / JCM 23193 / KCTC 12865</strain>
    </source>
</reference>
<keyword evidence="3" id="KW-1185">Reference proteome</keyword>
<keyword evidence="1" id="KW-0472">Membrane</keyword>
<dbReference type="InterPro" id="IPR005240">
    <property type="entry name" value="DUF389"/>
</dbReference>
<feature type="transmembrane region" description="Helical" evidence="1">
    <location>
        <begin position="167"/>
        <end position="187"/>
    </location>
</feature>
<feature type="transmembrane region" description="Helical" evidence="1">
    <location>
        <begin position="141"/>
        <end position="160"/>
    </location>
</feature>
<dbReference type="HOGENOM" id="CLU_056545_1_0_0"/>
<dbReference type="EMBL" id="CP001998">
    <property type="protein sequence ID" value="ADE55677.1"/>
    <property type="molecule type" value="Genomic_DNA"/>
</dbReference>
<dbReference type="NCBIfam" id="TIGR00341">
    <property type="entry name" value="TIGR00341 family protein"/>
    <property type="match status" value="1"/>
</dbReference>
<feature type="transmembrane region" description="Helical" evidence="1">
    <location>
        <begin position="193"/>
        <end position="220"/>
    </location>
</feature>
<dbReference type="Pfam" id="PF04087">
    <property type="entry name" value="DUF389"/>
    <property type="match status" value="1"/>
</dbReference>
<evidence type="ECO:0008006" key="4">
    <source>
        <dbReference type="Google" id="ProtNLM"/>
    </source>
</evidence>
<dbReference type="OrthoDB" id="9790659at2"/>
<gene>
    <name evidence="2" type="ordered locus">Caka_2662</name>
</gene>
<feature type="transmembrane region" description="Helical" evidence="1">
    <location>
        <begin position="241"/>
        <end position="261"/>
    </location>
</feature>
<evidence type="ECO:0000256" key="1">
    <source>
        <dbReference type="SAM" id="Phobius"/>
    </source>
</evidence>
<accession>D5EPU4</accession>
<feature type="transmembrane region" description="Helical" evidence="1">
    <location>
        <begin position="99"/>
        <end position="121"/>
    </location>
</feature>
<dbReference type="Proteomes" id="UP000000925">
    <property type="component" value="Chromosome"/>
</dbReference>
<dbReference type="PANTHER" id="PTHR20992:SF9">
    <property type="entry name" value="AT15442P-RELATED"/>
    <property type="match status" value="1"/>
</dbReference>
<keyword evidence="1" id="KW-0812">Transmembrane</keyword>
<dbReference type="eggNOG" id="COG1808">
    <property type="taxonomic scope" value="Bacteria"/>
</dbReference>
<dbReference type="KEGG" id="caa:Caka_2662"/>
<evidence type="ECO:0000313" key="3">
    <source>
        <dbReference type="Proteomes" id="UP000000925"/>
    </source>
</evidence>
<feature type="transmembrane region" description="Helical" evidence="1">
    <location>
        <begin position="45"/>
        <end position="65"/>
    </location>
</feature>
<proteinExistence type="predicted"/>
<organism evidence="2 3">
    <name type="scientific">Coraliomargarita akajimensis (strain DSM 45221 / IAM 15411 / JCM 23193 / KCTC 12865 / 04OKA010-24)</name>
    <dbReference type="NCBI Taxonomy" id="583355"/>
    <lineage>
        <taxon>Bacteria</taxon>
        <taxon>Pseudomonadati</taxon>
        <taxon>Verrucomicrobiota</taxon>
        <taxon>Opitutia</taxon>
        <taxon>Puniceicoccales</taxon>
        <taxon>Coraliomargaritaceae</taxon>
        <taxon>Coraliomargarita</taxon>
    </lineage>
</organism>
<dbReference type="PANTHER" id="PTHR20992">
    <property type="entry name" value="AT15442P-RELATED"/>
    <property type="match status" value="1"/>
</dbReference>